<dbReference type="InterPro" id="IPR035965">
    <property type="entry name" value="PAS-like_dom_sf"/>
</dbReference>
<dbReference type="PRINTS" id="PR00344">
    <property type="entry name" value="BCTRLSENSOR"/>
</dbReference>
<accession>A0A2T3QL29</accession>
<evidence type="ECO:0000313" key="12">
    <source>
        <dbReference type="EMBL" id="SPY28679.1"/>
    </source>
</evidence>
<evidence type="ECO:0000313" key="13">
    <source>
        <dbReference type="Proteomes" id="UP000251647"/>
    </source>
</evidence>
<dbReference type="PANTHER" id="PTHR45339">
    <property type="entry name" value="HYBRID SIGNAL TRANSDUCTION HISTIDINE KINASE J"/>
    <property type="match status" value="1"/>
</dbReference>
<dbReference type="PROSITE" id="PS50894">
    <property type="entry name" value="HPT"/>
    <property type="match status" value="1"/>
</dbReference>
<evidence type="ECO:0000256" key="9">
    <source>
        <dbReference type="ARBA" id="ARBA00022989"/>
    </source>
</evidence>
<evidence type="ECO:0000256" key="1">
    <source>
        <dbReference type="ARBA" id="ARBA00000085"/>
    </source>
</evidence>
<dbReference type="SUPFAM" id="SSF47384">
    <property type="entry name" value="Homodimeric domain of signal transducing histidine kinase"/>
    <property type="match status" value="1"/>
</dbReference>
<evidence type="ECO:0000256" key="11">
    <source>
        <dbReference type="ARBA" id="ARBA00023136"/>
    </source>
</evidence>
<dbReference type="PROSITE" id="PS50109">
    <property type="entry name" value="HIS_KIN"/>
    <property type="match status" value="1"/>
</dbReference>
<dbReference type="Proteomes" id="UP000251647">
    <property type="component" value="Unassembled WGS sequence"/>
</dbReference>
<keyword evidence="12" id="KW-0808">Transferase</keyword>
<dbReference type="CDD" id="cd17546">
    <property type="entry name" value="REC_hyHK_CKI1_RcsC-like"/>
    <property type="match status" value="1"/>
</dbReference>
<dbReference type="Gene3D" id="3.40.190.10">
    <property type="entry name" value="Periplasmic binding protein-like II"/>
    <property type="match status" value="4"/>
</dbReference>
<dbReference type="CDD" id="cd00088">
    <property type="entry name" value="HPT"/>
    <property type="match status" value="1"/>
</dbReference>
<dbReference type="FunFam" id="3.30.565.10:FF:000010">
    <property type="entry name" value="Sensor histidine kinase RcsC"/>
    <property type="match status" value="1"/>
</dbReference>
<dbReference type="InterPro" id="IPR003594">
    <property type="entry name" value="HATPase_dom"/>
</dbReference>
<dbReference type="Pfam" id="PF00497">
    <property type="entry name" value="SBP_bac_3"/>
    <property type="match status" value="2"/>
</dbReference>
<dbReference type="InterPro" id="IPR001638">
    <property type="entry name" value="Solute-binding_3/MltF_N"/>
</dbReference>
<dbReference type="InterPro" id="IPR008207">
    <property type="entry name" value="Sig_transdc_His_kin_Hpt_dom"/>
</dbReference>
<keyword evidence="5" id="KW-0597">Phosphoprotein</keyword>
<dbReference type="EC" id="2.7.13.3" evidence="3"/>
<evidence type="ECO:0000256" key="3">
    <source>
        <dbReference type="ARBA" id="ARBA00012438"/>
    </source>
</evidence>
<comment type="subcellular location">
    <subcellularLocation>
        <location evidence="2">Cell membrane</location>
        <topology evidence="2">Multi-pass membrane protein</topology>
    </subcellularLocation>
</comment>
<evidence type="ECO:0000256" key="10">
    <source>
        <dbReference type="ARBA" id="ARBA00023012"/>
    </source>
</evidence>
<dbReference type="InterPro" id="IPR000700">
    <property type="entry name" value="PAS-assoc_C"/>
</dbReference>
<dbReference type="PANTHER" id="PTHR45339:SF1">
    <property type="entry name" value="HYBRID SIGNAL TRANSDUCTION HISTIDINE KINASE J"/>
    <property type="match status" value="1"/>
</dbReference>
<dbReference type="InterPro" id="IPR004358">
    <property type="entry name" value="Sig_transdc_His_kin-like_C"/>
</dbReference>
<keyword evidence="8" id="KW-0067">ATP-binding</keyword>
<dbReference type="GO" id="GO:0005524">
    <property type="term" value="F:ATP binding"/>
    <property type="evidence" value="ECO:0007669"/>
    <property type="project" value="UniProtKB-KW"/>
</dbReference>
<organism evidence="12 13">
    <name type="scientific">Photobacterium damselae</name>
    <dbReference type="NCBI Taxonomy" id="38293"/>
    <lineage>
        <taxon>Bacteria</taxon>
        <taxon>Pseudomonadati</taxon>
        <taxon>Pseudomonadota</taxon>
        <taxon>Gammaproteobacteria</taxon>
        <taxon>Vibrionales</taxon>
        <taxon>Vibrionaceae</taxon>
        <taxon>Photobacterium</taxon>
    </lineage>
</organism>
<evidence type="ECO:0000256" key="5">
    <source>
        <dbReference type="ARBA" id="ARBA00022553"/>
    </source>
</evidence>
<dbReference type="InterPro" id="IPR036890">
    <property type="entry name" value="HATPase_C_sf"/>
</dbReference>
<dbReference type="SUPFAM" id="SSF55874">
    <property type="entry name" value="ATPase domain of HSP90 chaperone/DNA topoisomerase II/histidine kinase"/>
    <property type="match status" value="1"/>
</dbReference>
<keyword evidence="6" id="KW-0812">Transmembrane</keyword>
<evidence type="ECO:0000256" key="7">
    <source>
        <dbReference type="ARBA" id="ARBA00022741"/>
    </source>
</evidence>
<evidence type="ECO:0000256" key="8">
    <source>
        <dbReference type="ARBA" id="ARBA00022840"/>
    </source>
</evidence>
<dbReference type="InterPro" id="IPR011006">
    <property type="entry name" value="CheY-like_superfamily"/>
</dbReference>
<keyword evidence="11" id="KW-0472">Membrane</keyword>
<dbReference type="InterPro" id="IPR005467">
    <property type="entry name" value="His_kinase_dom"/>
</dbReference>
<dbReference type="PROSITE" id="PS50110">
    <property type="entry name" value="RESPONSE_REGULATORY"/>
    <property type="match status" value="1"/>
</dbReference>
<keyword evidence="4" id="KW-1003">Cell membrane</keyword>
<dbReference type="SMART" id="SM00062">
    <property type="entry name" value="PBPb"/>
    <property type="match status" value="2"/>
</dbReference>
<dbReference type="InterPro" id="IPR036097">
    <property type="entry name" value="HisK_dim/P_sf"/>
</dbReference>
<keyword evidence="9" id="KW-1133">Transmembrane helix</keyword>
<dbReference type="Gene3D" id="3.40.50.2300">
    <property type="match status" value="1"/>
</dbReference>
<dbReference type="SUPFAM" id="SSF52172">
    <property type="entry name" value="CheY-like"/>
    <property type="match status" value="1"/>
</dbReference>
<comment type="catalytic activity">
    <reaction evidence="1">
        <text>ATP + protein L-histidine = ADP + protein N-phospho-L-histidine.</text>
        <dbReference type="EC" id="2.7.13.3"/>
    </reaction>
</comment>
<evidence type="ECO:0000256" key="6">
    <source>
        <dbReference type="ARBA" id="ARBA00022692"/>
    </source>
</evidence>
<dbReference type="SUPFAM" id="SSF47226">
    <property type="entry name" value="Histidine-containing phosphotransfer domain, HPT domain"/>
    <property type="match status" value="1"/>
</dbReference>
<evidence type="ECO:0000256" key="4">
    <source>
        <dbReference type="ARBA" id="ARBA00022475"/>
    </source>
</evidence>
<proteinExistence type="predicted"/>
<dbReference type="EMBL" id="UATL01000001">
    <property type="protein sequence ID" value="SPY28679.1"/>
    <property type="molecule type" value="Genomic_DNA"/>
</dbReference>
<dbReference type="GO" id="GO:0000155">
    <property type="term" value="F:phosphorelay sensor kinase activity"/>
    <property type="evidence" value="ECO:0007669"/>
    <property type="project" value="InterPro"/>
</dbReference>
<dbReference type="GO" id="GO:0005886">
    <property type="term" value="C:plasma membrane"/>
    <property type="evidence" value="ECO:0007669"/>
    <property type="project" value="UniProtKB-SubCell"/>
</dbReference>
<dbReference type="Pfam" id="PF00512">
    <property type="entry name" value="HisKA"/>
    <property type="match status" value="1"/>
</dbReference>
<gene>
    <name evidence="12" type="primary">rpfC_2</name>
    <name evidence="12" type="ORF">NCTC11647_01780</name>
</gene>
<dbReference type="SUPFAM" id="SSF55785">
    <property type="entry name" value="PYP-like sensor domain (PAS domain)"/>
    <property type="match status" value="1"/>
</dbReference>
<dbReference type="Gene3D" id="1.10.287.130">
    <property type="match status" value="1"/>
</dbReference>
<reference evidence="12 13" key="1">
    <citation type="submission" date="2018-06" db="EMBL/GenBank/DDBJ databases">
        <authorList>
            <consortium name="Pathogen Informatics"/>
            <person name="Doyle S."/>
        </authorList>
    </citation>
    <scope>NUCLEOTIDE SEQUENCE [LARGE SCALE GENOMIC DNA]</scope>
    <source>
        <strain evidence="12 13">NCTC11647</strain>
    </source>
</reference>
<dbReference type="SMART" id="SM00388">
    <property type="entry name" value="HisKA"/>
    <property type="match status" value="1"/>
</dbReference>
<dbReference type="InterPro" id="IPR003661">
    <property type="entry name" value="HisK_dim/P_dom"/>
</dbReference>
<dbReference type="CDD" id="cd00082">
    <property type="entry name" value="HisKA"/>
    <property type="match status" value="1"/>
</dbReference>
<dbReference type="InterPro" id="IPR036641">
    <property type="entry name" value="HPT_dom_sf"/>
</dbReference>
<dbReference type="SUPFAM" id="SSF53850">
    <property type="entry name" value="Periplasmic binding protein-like II"/>
    <property type="match status" value="2"/>
</dbReference>
<dbReference type="RefSeq" id="WP_005298588.1">
    <property type="nucleotide sequence ID" value="NZ_CP073684.1"/>
</dbReference>
<dbReference type="Gene3D" id="3.30.450.20">
    <property type="entry name" value="PAS domain"/>
    <property type="match status" value="1"/>
</dbReference>
<dbReference type="Pfam" id="PF00072">
    <property type="entry name" value="Response_reg"/>
    <property type="match status" value="1"/>
</dbReference>
<dbReference type="Gene3D" id="1.20.120.160">
    <property type="entry name" value="HPT domain"/>
    <property type="match status" value="1"/>
</dbReference>
<dbReference type="PROSITE" id="PS50113">
    <property type="entry name" value="PAC"/>
    <property type="match status" value="1"/>
</dbReference>
<sequence>MRKIYTLLLLYLFSASSFAYAPIDQKENILTSEEISWLNNQDEIRYGILNYDWPPYYIHKKDGSVEGIYIDYANDINNFLDIKRKSKFIPYSSIKELEHALVNNEIDAVVGLSPTLRRNKIMWFTHSLYQESLGIIIKNSIIGFDADAIADLKWGCVTSSSYCDVLITAGGQHLQQTKNLTEAITLFKQGEIDAILSDYVVLSQQEDDINNARIISADWLRASTHNIAIQKNNIYLRDIFNKVIEFTPQGSESRIKDEIKSQTKNIKAENKLTKVILGNPEIKQTAFSYTLPGNLVPFSALNTNKGFTHDLLSLISMETGLRFNYLKTNDSVDYKKLLTDNKIDFLPIANINDIDEEQFLITEPYTTLKYAVITTKNRPELSKLSDLGKFKIGMIKSEKYFINTNNTQGDIKSYPNYKNLIDELLQGKVDYVVVVYSSFMAHLKQRYGINDFRVAYIGNDLVFPISMAINKDNQTLAQILNLALKSVPAEDISQLRKKYQPSIILKGFDESKVILWTSISIFIAVAVIALFLFWSNQLKKEVKRREKAEKKAVQQLDLLNEIIESIPSMLLMQDTNNQRVFWNNNYKETFSQFWNHNNMQPSWEEYNKSTLENATVLKTGIDINNTSKNNLRQTILPDGTTVDLIYTKKLIKDRDNNKLGVMTVLTDVSDLIQAQEKAERAMQARTHFLATMSHELRTPIASMIGLIDILETKNPSQEQLNYIKNLKSSTNHLLYLVNDILDFSQIEAGQLKLDYQPCRWLTEIGLSLINFAQEAQHKGVKFNLFWQPTKLTTLTIDSIRVNQVINNLLSNAIKFTEAGSISVYIELTQHSLLVKVIDTGIGIHEDNIKRLFSPFEQAEKTISRTYGGTGLGLSICKQLVEMMNGKIELHSQLNEGTTVIFKVPYSQGDIEPIEQNDPIYLEKAHPTIEQWLKIWDINYRIATNQIDFPLLQIDATYSAQPSYNISTDPLFPGQLRELIERINNNDDTISTAHKAQYPHLLGRILVAEDHQINQIILNNMLTQFGIQADFANDGEEALNLWQQNHYDLLLTDCHMPNMDGYELASQIRQGSVNSHVPIIGITADCSSQSTTRGSVIGMNHVMFKPYGIDELYAQLTQYLSVSLNHTAPLEQIKSPENISVKPQWLSTFAEQEPITDIAQVFVFSMKDDVEALTLAINQGNSEQIRRIAHRVKGALSLVKLEHLANMAANLQASAEAETDFSLITQQAIALQKEITAEIETTSNWLSTYD</sequence>
<evidence type="ECO:0000256" key="2">
    <source>
        <dbReference type="ARBA" id="ARBA00004651"/>
    </source>
</evidence>
<dbReference type="Gene3D" id="3.30.565.10">
    <property type="entry name" value="Histidine kinase-like ATPase, C-terminal domain"/>
    <property type="match status" value="1"/>
</dbReference>
<dbReference type="OrthoDB" id="9810730at2"/>
<keyword evidence="7" id="KW-0547">Nucleotide-binding</keyword>
<dbReference type="SMART" id="SM00387">
    <property type="entry name" value="HATPase_c"/>
    <property type="match status" value="1"/>
</dbReference>
<dbReference type="AlphaFoldDB" id="A0A2T3QL29"/>
<dbReference type="Pfam" id="PF02518">
    <property type="entry name" value="HATPase_c"/>
    <property type="match status" value="1"/>
</dbReference>
<dbReference type="CDD" id="cd16922">
    <property type="entry name" value="HATPase_EvgS-ArcB-TorS-like"/>
    <property type="match status" value="1"/>
</dbReference>
<dbReference type="InterPro" id="IPR001789">
    <property type="entry name" value="Sig_transdc_resp-reg_receiver"/>
</dbReference>
<protein>
    <recommendedName>
        <fullName evidence="3">histidine kinase</fullName>
        <ecNumber evidence="3">2.7.13.3</ecNumber>
    </recommendedName>
</protein>
<dbReference type="Pfam" id="PF01627">
    <property type="entry name" value="Hpt"/>
    <property type="match status" value="1"/>
</dbReference>
<dbReference type="SMART" id="SM00448">
    <property type="entry name" value="REC"/>
    <property type="match status" value="1"/>
</dbReference>
<name>A0A2T3QL29_PHODM</name>
<keyword evidence="10" id="KW-0902">Two-component regulatory system</keyword>